<organism evidence="2 3">
    <name type="scientific">Rhizobium gallicum bv. gallicum R602sp</name>
    <dbReference type="NCBI Taxonomy" id="1041138"/>
    <lineage>
        <taxon>Bacteria</taxon>
        <taxon>Pseudomonadati</taxon>
        <taxon>Pseudomonadota</taxon>
        <taxon>Alphaproteobacteria</taxon>
        <taxon>Hyphomicrobiales</taxon>
        <taxon>Rhizobiaceae</taxon>
        <taxon>Rhizobium/Agrobacterium group</taxon>
        <taxon>Rhizobium</taxon>
    </lineage>
</organism>
<accession>A0A0B4X815</accession>
<evidence type="ECO:0000313" key="3">
    <source>
        <dbReference type="Proteomes" id="UP000031368"/>
    </source>
</evidence>
<sequence length="63" mass="7058">MISVARTMGSNTRPPRPEMPQSNQDKSGACCSNMGENLTFGDFANHNMYIRSQAKRQKHSGRE</sequence>
<dbReference type="EMBL" id="CP006877">
    <property type="protein sequence ID" value="AJD42622.1"/>
    <property type="molecule type" value="Genomic_DNA"/>
</dbReference>
<proteinExistence type="predicted"/>
<evidence type="ECO:0000313" key="2">
    <source>
        <dbReference type="EMBL" id="AJD42622.1"/>
    </source>
</evidence>
<protein>
    <submittedName>
        <fullName evidence="2">Uncharacterized protein</fullName>
    </submittedName>
</protein>
<dbReference type="Proteomes" id="UP000031368">
    <property type="component" value="Chromosome"/>
</dbReference>
<dbReference type="AlphaFoldDB" id="A0A0B4X815"/>
<feature type="region of interest" description="Disordered" evidence="1">
    <location>
        <begin position="1"/>
        <end position="31"/>
    </location>
</feature>
<evidence type="ECO:0000256" key="1">
    <source>
        <dbReference type="SAM" id="MobiDB-lite"/>
    </source>
</evidence>
<dbReference type="HOGENOM" id="CLU_2882819_0_0_5"/>
<dbReference type="KEGG" id="rga:RGR602_CH03313"/>
<name>A0A0B4X815_9HYPH</name>
<keyword evidence="3" id="KW-1185">Reference proteome</keyword>
<reference evidence="2 3" key="1">
    <citation type="submission" date="2013-11" db="EMBL/GenBank/DDBJ databases">
        <title>Complete genome sequence of Rhizobium gallicum bv. gallicum R602.</title>
        <authorList>
            <person name="Bustos P."/>
            <person name="Santamaria R.I."/>
            <person name="Lozano L."/>
            <person name="Acosta J.L."/>
            <person name="Ormeno-Orrillo E."/>
            <person name="Rogel M.A."/>
            <person name="Romero D."/>
            <person name="Cevallos M.A."/>
            <person name="Martinez-Romero E."/>
            <person name="Gonzalez V."/>
        </authorList>
    </citation>
    <scope>NUCLEOTIDE SEQUENCE [LARGE SCALE GENOMIC DNA]</scope>
    <source>
        <strain evidence="2 3">R602</strain>
    </source>
</reference>
<gene>
    <name evidence="2" type="ORF">RGR602_CH03313</name>
</gene>